<feature type="domain" description="Aminoglycoside phosphotransferase" evidence="1">
    <location>
        <begin position="24"/>
        <end position="264"/>
    </location>
</feature>
<dbReference type="PANTHER" id="PTHR21064">
    <property type="entry name" value="AMINOGLYCOSIDE PHOSPHOTRANSFERASE DOMAIN-CONTAINING PROTEIN-RELATED"/>
    <property type="match status" value="1"/>
</dbReference>
<dbReference type="PANTHER" id="PTHR21064:SF5">
    <property type="entry name" value="SLR1880 PROTEIN"/>
    <property type="match status" value="1"/>
</dbReference>
<dbReference type="InterPro" id="IPR011009">
    <property type="entry name" value="Kinase-like_dom_sf"/>
</dbReference>
<organism evidence="3 4">
    <name type="scientific">Victivallis vadensis</name>
    <dbReference type="NCBI Taxonomy" id="172901"/>
    <lineage>
        <taxon>Bacteria</taxon>
        <taxon>Pseudomonadati</taxon>
        <taxon>Lentisphaerota</taxon>
        <taxon>Lentisphaeria</taxon>
        <taxon>Victivallales</taxon>
        <taxon>Victivallaceae</taxon>
        <taxon>Victivallis</taxon>
    </lineage>
</organism>
<keyword evidence="4" id="KW-1185">Reference proteome</keyword>
<reference evidence="3 4" key="1">
    <citation type="submission" date="2018-04" db="EMBL/GenBank/DDBJ databases">
        <title>Genomic Encyclopedia of Type Strains, Phase IV (KMG-IV): sequencing the most valuable type-strain genomes for metagenomic binning, comparative biology and taxonomic classification.</title>
        <authorList>
            <person name="Goeker M."/>
        </authorList>
    </citation>
    <scope>NUCLEOTIDE SEQUENCE [LARGE SCALE GENOMIC DNA]</scope>
    <source>
        <strain evidence="3 4">DSM 14823</strain>
    </source>
</reference>
<proteinExistence type="predicted"/>
<dbReference type="OrthoDB" id="526037at2"/>
<dbReference type="EMBL" id="JABAEW010000067">
    <property type="protein sequence ID" value="NMD88949.1"/>
    <property type="molecule type" value="Genomic_DNA"/>
</dbReference>
<dbReference type="InterPro" id="IPR050249">
    <property type="entry name" value="Pseudomonas-type_ThrB"/>
</dbReference>
<dbReference type="AlphaFoldDB" id="A0A2U1AN77"/>
<dbReference type="RefSeq" id="WP_116885273.1">
    <property type="nucleotide sequence ID" value="NZ_CABMMC010000080.1"/>
</dbReference>
<gene>
    <name evidence="3" type="ORF">C8D82_13014</name>
    <name evidence="2" type="ORF">HF882_20400</name>
</gene>
<name>A0A2U1AN77_9BACT</name>
<dbReference type="Proteomes" id="UP000576225">
    <property type="component" value="Unassembled WGS sequence"/>
</dbReference>
<dbReference type="Gene3D" id="3.90.1200.10">
    <property type="match status" value="1"/>
</dbReference>
<keyword evidence="3" id="KW-0808">Transferase</keyword>
<reference evidence="2 5" key="2">
    <citation type="submission" date="2020-04" db="EMBL/GenBank/DDBJ databases">
        <authorList>
            <person name="Hitch T.C.A."/>
            <person name="Wylensek D."/>
            <person name="Clavel T."/>
        </authorList>
    </citation>
    <scope>NUCLEOTIDE SEQUENCE [LARGE SCALE GENOMIC DNA]</scope>
    <source>
        <strain evidence="2 5">COR2-253-APC-1A</strain>
    </source>
</reference>
<protein>
    <submittedName>
        <fullName evidence="2">Aminoglycoside phosphotransferase family protein</fullName>
    </submittedName>
    <submittedName>
        <fullName evidence="3">Phosphotransferase family enzyme</fullName>
    </submittedName>
</protein>
<dbReference type="GeneID" id="78296552"/>
<evidence type="ECO:0000313" key="4">
    <source>
        <dbReference type="Proteomes" id="UP000245959"/>
    </source>
</evidence>
<dbReference type="Proteomes" id="UP000245959">
    <property type="component" value="Unassembled WGS sequence"/>
</dbReference>
<accession>A0A2U1AN77</accession>
<evidence type="ECO:0000313" key="3">
    <source>
        <dbReference type="EMBL" id="PVY37856.1"/>
    </source>
</evidence>
<comment type="caution">
    <text evidence="3">The sequence shown here is derived from an EMBL/GenBank/DDBJ whole genome shotgun (WGS) entry which is preliminary data.</text>
</comment>
<dbReference type="SUPFAM" id="SSF56112">
    <property type="entry name" value="Protein kinase-like (PK-like)"/>
    <property type="match status" value="1"/>
</dbReference>
<dbReference type="EMBL" id="QEKH01000030">
    <property type="protein sequence ID" value="PVY37856.1"/>
    <property type="molecule type" value="Genomic_DNA"/>
</dbReference>
<evidence type="ECO:0000313" key="5">
    <source>
        <dbReference type="Proteomes" id="UP000576225"/>
    </source>
</evidence>
<sequence>MYTQDELRDIASKFVIYGDFLVAVPFGSGHINDTYQLTYDQGGVRLHYTMQRINHAVFHHPEQVMENMDRVTRHLLNKIHAERIETKKRTLRLLRTYTNQPCVQDHRGNYWRAYVFVENARSYDVLENPKQAYMAAQAFGDFQCNLVDLPGPRLHETIPNFHNTPKRVEALEAAIKSDKAGRARQVRHEIDFIMKRREETEKLLKLNAEGSIPERITHNDTKVNNILIDDLTGEGICVIDLDTVMPGLALYDFGDMVRAGTSAAEEDEVNLEKVGMRFEMYEALFRGFLSSAGGFLTPAERENLPFAGKLITLETAIRFLTDYLEGDVYFKTRRPHHNLDRCRNQLKIVESIESQMNEMKKLLKQA</sequence>
<dbReference type="Pfam" id="PF01636">
    <property type="entry name" value="APH"/>
    <property type="match status" value="1"/>
</dbReference>
<dbReference type="GO" id="GO:0016740">
    <property type="term" value="F:transferase activity"/>
    <property type="evidence" value="ECO:0007669"/>
    <property type="project" value="UniProtKB-KW"/>
</dbReference>
<dbReference type="InterPro" id="IPR002575">
    <property type="entry name" value="Aminoglycoside_PTrfase"/>
</dbReference>
<evidence type="ECO:0000313" key="2">
    <source>
        <dbReference type="EMBL" id="NMD88949.1"/>
    </source>
</evidence>
<evidence type="ECO:0000259" key="1">
    <source>
        <dbReference type="Pfam" id="PF01636"/>
    </source>
</evidence>